<dbReference type="PANTHER" id="PTHR48267:SF1">
    <property type="entry name" value="BILIRUBIN OXIDASE"/>
    <property type="match status" value="1"/>
</dbReference>
<dbReference type="Pfam" id="PF00394">
    <property type="entry name" value="Cu-oxidase"/>
    <property type="match status" value="1"/>
</dbReference>
<proteinExistence type="inferred from homology"/>
<dbReference type="InterPro" id="IPR001117">
    <property type="entry name" value="Cu-oxidase_2nd"/>
</dbReference>
<organism evidence="7 8">
    <name type="scientific">Tuber aestivum</name>
    <name type="common">summer truffle</name>
    <dbReference type="NCBI Taxonomy" id="59557"/>
    <lineage>
        <taxon>Eukaryota</taxon>
        <taxon>Fungi</taxon>
        <taxon>Dikarya</taxon>
        <taxon>Ascomycota</taxon>
        <taxon>Pezizomycotina</taxon>
        <taxon>Pezizomycetes</taxon>
        <taxon>Pezizales</taxon>
        <taxon>Tuberaceae</taxon>
        <taxon>Tuber</taxon>
    </lineage>
</organism>
<dbReference type="InterPro" id="IPR008972">
    <property type="entry name" value="Cupredoxin"/>
</dbReference>
<feature type="domain" description="Plastocyanin-like" evidence="6">
    <location>
        <begin position="79"/>
        <end position="179"/>
    </location>
</feature>
<dbReference type="AlphaFoldDB" id="A0A292PMP9"/>
<keyword evidence="3" id="KW-0732">Signal</keyword>
<dbReference type="GO" id="GO:0016491">
    <property type="term" value="F:oxidoreductase activity"/>
    <property type="evidence" value="ECO:0007669"/>
    <property type="project" value="InterPro"/>
</dbReference>
<evidence type="ECO:0000259" key="5">
    <source>
        <dbReference type="Pfam" id="PF07731"/>
    </source>
</evidence>
<dbReference type="CDD" id="cd13889">
    <property type="entry name" value="CuRO_3_BOD"/>
    <property type="match status" value="1"/>
</dbReference>
<gene>
    <name evidence="7" type="ORF">GSTUAT00007113001</name>
</gene>
<evidence type="ECO:0000256" key="2">
    <source>
        <dbReference type="ARBA" id="ARBA00023008"/>
    </source>
</evidence>
<dbReference type="Gene3D" id="2.60.40.420">
    <property type="entry name" value="Cupredoxins - blue copper proteins"/>
    <property type="match status" value="3"/>
</dbReference>
<dbReference type="EMBL" id="LN891113">
    <property type="protein sequence ID" value="CUS08786.1"/>
    <property type="molecule type" value="Genomic_DNA"/>
</dbReference>
<feature type="signal peptide" evidence="3">
    <location>
        <begin position="1"/>
        <end position="22"/>
    </location>
</feature>
<evidence type="ECO:0008006" key="9">
    <source>
        <dbReference type="Google" id="ProtNLM"/>
    </source>
</evidence>
<keyword evidence="2" id="KW-0186">Copper</keyword>
<dbReference type="GO" id="GO:0005507">
    <property type="term" value="F:copper ion binding"/>
    <property type="evidence" value="ECO:0007669"/>
    <property type="project" value="InterPro"/>
</dbReference>
<reference evidence="7" key="1">
    <citation type="submission" date="2015-10" db="EMBL/GenBank/DDBJ databases">
        <authorList>
            <person name="Regsiter A."/>
            <person name="william w."/>
        </authorList>
    </citation>
    <scope>NUCLEOTIDE SEQUENCE</scope>
    <source>
        <strain evidence="7">Montdore</strain>
    </source>
</reference>
<dbReference type="InterPro" id="IPR011707">
    <property type="entry name" value="Cu-oxidase-like_N"/>
</dbReference>
<protein>
    <recommendedName>
        <fullName evidence="9">Cupredoxin</fullName>
    </recommendedName>
</protein>
<dbReference type="InterPro" id="IPR045087">
    <property type="entry name" value="Cu-oxidase_fam"/>
</dbReference>
<evidence type="ECO:0000313" key="8">
    <source>
        <dbReference type="Proteomes" id="UP001412239"/>
    </source>
</evidence>
<dbReference type="Proteomes" id="UP001412239">
    <property type="component" value="Unassembled WGS sequence"/>
</dbReference>
<dbReference type="Pfam" id="PF07731">
    <property type="entry name" value="Cu-oxidase_2"/>
    <property type="match status" value="1"/>
</dbReference>
<evidence type="ECO:0000313" key="7">
    <source>
        <dbReference type="EMBL" id="CUS08786.1"/>
    </source>
</evidence>
<comment type="similarity">
    <text evidence="1">Belongs to the multicopper oxidase family.</text>
</comment>
<evidence type="ECO:0000259" key="4">
    <source>
        <dbReference type="Pfam" id="PF00394"/>
    </source>
</evidence>
<feature type="chain" id="PRO_5013398927" description="Cupredoxin" evidence="3">
    <location>
        <begin position="23"/>
        <end position="558"/>
    </location>
</feature>
<feature type="domain" description="Plastocyanin-like" evidence="4">
    <location>
        <begin position="231"/>
        <end position="310"/>
    </location>
</feature>
<evidence type="ECO:0000256" key="1">
    <source>
        <dbReference type="ARBA" id="ARBA00010609"/>
    </source>
</evidence>
<accession>A0A292PMP9</accession>
<evidence type="ECO:0000259" key="6">
    <source>
        <dbReference type="Pfam" id="PF07732"/>
    </source>
</evidence>
<dbReference type="SUPFAM" id="SSF49503">
    <property type="entry name" value="Cupredoxins"/>
    <property type="match status" value="3"/>
</dbReference>
<sequence length="558" mass="61853">MFNSLSLSTAALAALLPLFVNAQIARVSPAYNYEFQFPLPIMPVKVPTTSYTNATTGVTIDFYEVTMQAITKNLFPDLGDANLVGYDGQVPGPTFRIPKGRETVVRFVNQFNRSASVHLHGSYTFDGWAEDIIQPQQYKDYYYPNSQTARTLWYHDHAVGITAINTYAGLAGMYILDDAAQDEALDLPRGDYDIPLLLHSRRYTASGDITDESSELISVYGDTFSVNGQILPHLVVEPRKYRFRVLNAAASRTFNITLQAAESQTNKKFHVIGSDAGLMSNPVETESLVTAMAERWEVVIDFSDVAGQNVTMFHADCFVDTAYIGSDKIMQFRVGTTVSSQVGNGPLPATLVSLDLPTDHVTIDQTFAFGRTNGQWTINGQTFSDAANRILRNVPRGTTEKWQLTGGNGWSHPVHIHLVDFKIVSRAKTNQNLTTGRNGVTPYEAAALKDVAVLGNNEVVTVLAKYAPWDGVYMFHCHNTIHEDHDMMAAFNVTALPDFGYPETTKFEDPMEARFRAVAYTGSSLDEVQQKLQFFSSLSAYYDVVGIEEALDNYHGDN</sequence>
<evidence type="ECO:0000256" key="3">
    <source>
        <dbReference type="SAM" id="SignalP"/>
    </source>
</evidence>
<dbReference type="PANTHER" id="PTHR48267">
    <property type="entry name" value="CUPREDOXIN SUPERFAMILY PROTEIN"/>
    <property type="match status" value="1"/>
</dbReference>
<keyword evidence="8" id="KW-1185">Reference proteome</keyword>
<feature type="domain" description="Plastocyanin-like" evidence="5">
    <location>
        <begin position="361"/>
        <end position="494"/>
    </location>
</feature>
<dbReference type="Pfam" id="PF07732">
    <property type="entry name" value="Cu-oxidase_3"/>
    <property type="match status" value="1"/>
</dbReference>
<name>A0A292PMP9_9PEZI</name>
<dbReference type="InterPro" id="IPR011706">
    <property type="entry name" value="Cu-oxidase_C"/>
</dbReference>